<dbReference type="GO" id="GO:0019825">
    <property type="term" value="F:oxygen binding"/>
    <property type="evidence" value="ECO:0007669"/>
    <property type="project" value="InterPro"/>
</dbReference>
<keyword evidence="6" id="KW-1185">Reference proteome</keyword>
<dbReference type="InterPro" id="IPR004090">
    <property type="entry name" value="Chemotax_Me-accpt_rcpt"/>
</dbReference>
<dbReference type="InterPro" id="IPR009050">
    <property type="entry name" value="Globin-like_sf"/>
</dbReference>
<dbReference type="InterPro" id="IPR039379">
    <property type="entry name" value="Protoglobin_sensor_dom"/>
</dbReference>
<dbReference type="GO" id="GO:0016020">
    <property type="term" value="C:membrane"/>
    <property type="evidence" value="ECO:0007669"/>
    <property type="project" value="InterPro"/>
</dbReference>
<dbReference type="PANTHER" id="PTHR32089:SF118">
    <property type="entry name" value="HEME-BASED AEROTACTIC TRANSDUCER HEMAT"/>
    <property type="match status" value="1"/>
</dbReference>
<dbReference type="Pfam" id="PF00015">
    <property type="entry name" value="MCPsignal"/>
    <property type="match status" value="1"/>
</dbReference>
<dbReference type="EMBL" id="JAGYPG010000004">
    <property type="protein sequence ID" value="MBS4197537.1"/>
    <property type="molecule type" value="Genomic_DNA"/>
</dbReference>
<comment type="similarity">
    <text evidence="2">Belongs to the methyl-accepting chemotaxis (MCP) protein family.</text>
</comment>
<protein>
    <submittedName>
        <fullName evidence="5">Globin-coupled sensor protein</fullName>
    </submittedName>
</protein>
<dbReference type="InterPro" id="IPR004089">
    <property type="entry name" value="MCPsignal_dom"/>
</dbReference>
<evidence type="ECO:0000256" key="2">
    <source>
        <dbReference type="ARBA" id="ARBA00029447"/>
    </source>
</evidence>
<dbReference type="PROSITE" id="PS50111">
    <property type="entry name" value="CHEMOTAXIS_TRANSDUC_2"/>
    <property type="match status" value="1"/>
</dbReference>
<organism evidence="5 6">
    <name type="scientific">Lederbergia citri</name>
    <dbReference type="NCBI Taxonomy" id="2833580"/>
    <lineage>
        <taxon>Bacteria</taxon>
        <taxon>Bacillati</taxon>
        <taxon>Bacillota</taxon>
        <taxon>Bacilli</taxon>
        <taxon>Bacillales</taxon>
        <taxon>Bacillaceae</taxon>
        <taxon>Lederbergia</taxon>
    </lineage>
</organism>
<dbReference type="Pfam" id="PF11563">
    <property type="entry name" value="Protoglobin"/>
    <property type="match status" value="1"/>
</dbReference>
<evidence type="ECO:0000259" key="4">
    <source>
        <dbReference type="PROSITE" id="PS50111"/>
    </source>
</evidence>
<dbReference type="GO" id="GO:0006935">
    <property type="term" value="P:chemotaxis"/>
    <property type="evidence" value="ECO:0007669"/>
    <property type="project" value="InterPro"/>
</dbReference>
<dbReference type="Gene3D" id="1.10.490.10">
    <property type="entry name" value="Globins"/>
    <property type="match status" value="1"/>
</dbReference>
<dbReference type="Proteomes" id="UP000681414">
    <property type="component" value="Unassembled WGS sequence"/>
</dbReference>
<reference evidence="5 6" key="1">
    <citation type="submission" date="2021-05" db="EMBL/GenBank/DDBJ databases">
        <title>Novel Bacillus species.</title>
        <authorList>
            <person name="Liu G."/>
        </authorList>
    </citation>
    <scope>NUCLEOTIDE SEQUENCE [LARGE SCALE GENOMIC DNA]</scope>
    <source>
        <strain evidence="6">FJAT-49780</strain>
    </source>
</reference>
<dbReference type="CDD" id="cd01068">
    <property type="entry name" value="globin_sensor"/>
    <property type="match status" value="1"/>
</dbReference>
<name>A0A942YIF4_9BACI</name>
<evidence type="ECO:0000313" key="5">
    <source>
        <dbReference type="EMBL" id="MBS4197537.1"/>
    </source>
</evidence>
<feature type="domain" description="Methyl-accepting transducer" evidence="4">
    <location>
        <begin position="179"/>
        <end position="429"/>
    </location>
</feature>
<dbReference type="InterPro" id="IPR012292">
    <property type="entry name" value="Globin/Proto"/>
</dbReference>
<evidence type="ECO:0000256" key="1">
    <source>
        <dbReference type="ARBA" id="ARBA00023224"/>
    </source>
</evidence>
<dbReference type="SUPFAM" id="SSF58104">
    <property type="entry name" value="Methyl-accepting chemotaxis protein (MCP) signaling domain"/>
    <property type="match status" value="1"/>
</dbReference>
<dbReference type="SMART" id="SM00283">
    <property type="entry name" value="MA"/>
    <property type="match status" value="1"/>
</dbReference>
<dbReference type="PANTHER" id="PTHR32089">
    <property type="entry name" value="METHYL-ACCEPTING CHEMOTAXIS PROTEIN MCPB"/>
    <property type="match status" value="1"/>
</dbReference>
<evidence type="ECO:0000313" key="6">
    <source>
        <dbReference type="Proteomes" id="UP000681414"/>
    </source>
</evidence>
<dbReference type="RefSeq" id="WP_213126759.1">
    <property type="nucleotide sequence ID" value="NZ_JAGYPG010000004.1"/>
</dbReference>
<evidence type="ECO:0000256" key="3">
    <source>
        <dbReference type="PROSITE-ProRule" id="PRU00284"/>
    </source>
</evidence>
<gene>
    <name evidence="5" type="ORF">KHA97_21055</name>
</gene>
<dbReference type="GO" id="GO:0020037">
    <property type="term" value="F:heme binding"/>
    <property type="evidence" value="ECO:0007669"/>
    <property type="project" value="InterPro"/>
</dbReference>
<dbReference type="Gene3D" id="1.10.287.950">
    <property type="entry name" value="Methyl-accepting chemotaxis protein"/>
    <property type="match status" value="1"/>
</dbReference>
<dbReference type="GO" id="GO:0004888">
    <property type="term" value="F:transmembrane signaling receptor activity"/>
    <property type="evidence" value="ECO:0007669"/>
    <property type="project" value="InterPro"/>
</dbReference>
<dbReference type="AlphaFoldDB" id="A0A942YIF4"/>
<dbReference type="InterPro" id="IPR044398">
    <property type="entry name" value="Globin-sensor_dom"/>
</dbReference>
<dbReference type="PRINTS" id="PR00260">
    <property type="entry name" value="CHEMTRNSDUCR"/>
</dbReference>
<proteinExistence type="inferred from homology"/>
<dbReference type="GO" id="GO:0007165">
    <property type="term" value="P:signal transduction"/>
    <property type="evidence" value="ECO:0007669"/>
    <property type="project" value="UniProtKB-KW"/>
</dbReference>
<keyword evidence="1 3" id="KW-0807">Transducer</keyword>
<accession>A0A942YIF4</accession>
<sequence length="429" mass="48655">MIIFRKKTQTLTQNRHEKQIQFIIPPETELKRQIEIISLSEKDLFIVKGLEPIIHQNITTIVNEFYENIINKPNLQQIIETYSTVDRLKQTFRIHIMEMFAGEINQEFIAKRVRIAHVHVKVGLKTKWYMSAFQNLMNSLIKLVAEKIENKSDLMDAVKAISKLLNFEQQLVLEAYEQETEKQRQLQEEKRSKIQQVGSRAEDLAAIAEETSASIEHLNLQSAAITELARQGSELASEAEYYSYNGMDQLQKSRESMEFTKASVDNIITNSNELNRLSDQIDMVVSIIKSVSDQTNLLSLNAAIESARAGQYGKGFGVVANEIRNLSEQTKKSILEVSKLISETKIQINNVTSSIHEVADIIQNGTKIMLSTNDAFEEILKSMVKNKEQNNLIESEIQSFIKVITEISSASAQVAVIADGLNQATYELN</sequence>
<dbReference type="SUPFAM" id="SSF46458">
    <property type="entry name" value="Globin-like"/>
    <property type="match status" value="1"/>
</dbReference>
<comment type="caution">
    <text evidence="5">The sequence shown here is derived from an EMBL/GenBank/DDBJ whole genome shotgun (WGS) entry which is preliminary data.</text>
</comment>